<evidence type="ECO:0000256" key="1">
    <source>
        <dbReference type="SAM" id="MobiDB-lite"/>
    </source>
</evidence>
<evidence type="ECO:0000313" key="2">
    <source>
        <dbReference type="EMBL" id="KRR02833.1"/>
    </source>
</evidence>
<dbReference type="AlphaFoldDB" id="A0A0R3L4J3"/>
<dbReference type="STRING" id="280332.CQ12_07115"/>
<dbReference type="Proteomes" id="UP000050863">
    <property type="component" value="Unassembled WGS sequence"/>
</dbReference>
<organism evidence="2 3">
    <name type="scientific">Bradyrhizobium jicamae</name>
    <dbReference type="NCBI Taxonomy" id="280332"/>
    <lineage>
        <taxon>Bacteria</taxon>
        <taxon>Pseudomonadati</taxon>
        <taxon>Pseudomonadota</taxon>
        <taxon>Alphaproteobacteria</taxon>
        <taxon>Hyphomicrobiales</taxon>
        <taxon>Nitrobacteraceae</taxon>
        <taxon>Bradyrhizobium</taxon>
    </lineage>
</organism>
<feature type="region of interest" description="Disordered" evidence="1">
    <location>
        <begin position="15"/>
        <end position="44"/>
    </location>
</feature>
<comment type="caution">
    <text evidence="2">The sequence shown here is derived from an EMBL/GenBank/DDBJ whole genome shotgun (WGS) entry which is preliminary data.</text>
</comment>
<reference evidence="2 3" key="1">
    <citation type="submission" date="2014-03" db="EMBL/GenBank/DDBJ databases">
        <title>Bradyrhizobium valentinum sp. nov., isolated from effective nodules of Lupinus mariae-josephae, a lupine endemic of basic-lime soils in Eastern Spain.</title>
        <authorList>
            <person name="Duran D."/>
            <person name="Rey L."/>
            <person name="Navarro A."/>
            <person name="Busquets A."/>
            <person name="Imperial J."/>
            <person name="Ruiz-Argueso T."/>
        </authorList>
    </citation>
    <scope>NUCLEOTIDE SEQUENCE [LARGE SCALE GENOMIC DNA]</scope>
    <source>
        <strain evidence="2 3">PAC68</strain>
    </source>
</reference>
<gene>
    <name evidence="2" type="ORF">CQ12_07115</name>
</gene>
<dbReference type="EMBL" id="LLXZ01000152">
    <property type="protein sequence ID" value="KRR02833.1"/>
    <property type="molecule type" value="Genomic_DNA"/>
</dbReference>
<feature type="region of interest" description="Disordered" evidence="1">
    <location>
        <begin position="118"/>
        <end position="142"/>
    </location>
</feature>
<accession>A0A0R3L4J3</accession>
<proteinExistence type="predicted"/>
<keyword evidence="3" id="KW-1185">Reference proteome</keyword>
<name>A0A0R3L4J3_9BRAD</name>
<protein>
    <submittedName>
        <fullName evidence="2">Uncharacterized protein</fullName>
    </submittedName>
</protein>
<sequence>MKFALELFVPERLMHPGGSLASDPKHEALQAPATSPEIAEHAPNGKARRIIEELDHGKFGGPSFGPRTIELMSKALEDAEASLQQPASDHQLRLIAATLLKVAGDGERDPIRLKAAAMSGLEPDVGDADGTPSPTIDAERSP</sequence>
<evidence type="ECO:0000313" key="3">
    <source>
        <dbReference type="Proteomes" id="UP000050863"/>
    </source>
</evidence>